<dbReference type="SUPFAM" id="SSF55608">
    <property type="entry name" value="Homing endonucleases"/>
    <property type="match status" value="1"/>
</dbReference>
<comment type="caution">
    <text evidence="1">The sequence shown here is derived from an EMBL/GenBank/DDBJ whole genome shotgun (WGS) entry which is preliminary data.</text>
</comment>
<evidence type="ECO:0008006" key="3">
    <source>
        <dbReference type="Google" id="ProtNLM"/>
    </source>
</evidence>
<dbReference type="EMBL" id="MFFT01000022">
    <property type="protein sequence ID" value="OGF23184.1"/>
    <property type="molecule type" value="Genomic_DNA"/>
</dbReference>
<protein>
    <recommendedName>
        <fullName evidence="3">Homing endonuclease LAGLIDADG domain-containing protein</fullName>
    </recommendedName>
</protein>
<accession>A0A1F5S8Z2</accession>
<evidence type="ECO:0000313" key="2">
    <source>
        <dbReference type="Proteomes" id="UP000176877"/>
    </source>
</evidence>
<dbReference type="Gene3D" id="3.10.28.10">
    <property type="entry name" value="Homing endonucleases"/>
    <property type="match status" value="1"/>
</dbReference>
<evidence type="ECO:0000313" key="1">
    <source>
        <dbReference type="EMBL" id="OGF23184.1"/>
    </source>
</evidence>
<name>A0A1F5S8Z2_9BACT</name>
<dbReference type="InterPro" id="IPR027434">
    <property type="entry name" value="Homing_endonucl"/>
</dbReference>
<sequence length="130" mass="15169">MALLERHGEKRFGFRVRIEIKVTQHHRNDVSWLLALTGIGYIRKNVRCHEWIVRDQIAAKRLLKTLAPYSHTKNKQIKIALEILNHPKQTLVDLTAMARLADTLSAFNVRSKNRRRNYAAMIQVNSSRND</sequence>
<dbReference type="AlphaFoldDB" id="A0A1F5S8Z2"/>
<proteinExistence type="predicted"/>
<reference evidence="1 2" key="1">
    <citation type="journal article" date="2016" name="Nat. Commun.">
        <title>Thousands of microbial genomes shed light on interconnected biogeochemical processes in an aquifer system.</title>
        <authorList>
            <person name="Anantharaman K."/>
            <person name="Brown C.T."/>
            <person name="Hug L.A."/>
            <person name="Sharon I."/>
            <person name="Castelle C.J."/>
            <person name="Probst A.J."/>
            <person name="Thomas B.C."/>
            <person name="Singh A."/>
            <person name="Wilkins M.J."/>
            <person name="Karaoz U."/>
            <person name="Brodie E.L."/>
            <person name="Williams K.H."/>
            <person name="Hubbard S.S."/>
            <person name="Banfield J.F."/>
        </authorList>
    </citation>
    <scope>NUCLEOTIDE SEQUENCE [LARGE SCALE GENOMIC DNA]</scope>
</reference>
<gene>
    <name evidence="1" type="ORF">A3D45_01225</name>
</gene>
<dbReference type="Proteomes" id="UP000176877">
    <property type="component" value="Unassembled WGS sequence"/>
</dbReference>
<organism evidence="1 2">
    <name type="scientific">Candidatus Falkowbacteria bacterium RIFCSPHIGHO2_02_FULL_42_9</name>
    <dbReference type="NCBI Taxonomy" id="1797986"/>
    <lineage>
        <taxon>Bacteria</taxon>
        <taxon>Candidatus Falkowiibacteriota</taxon>
    </lineage>
</organism>